<name>A0A1Y0L1G8_9MOLU</name>
<evidence type="ECO:0000256" key="1">
    <source>
        <dbReference type="SAM" id="SignalP"/>
    </source>
</evidence>
<dbReference type="AlphaFoldDB" id="A0A1Y0L1G8"/>
<protein>
    <recommendedName>
        <fullName evidence="4">Lipoprotein</fullName>
    </recommendedName>
</protein>
<reference evidence="2 3" key="1">
    <citation type="submission" date="2017-11" db="EMBL/GenBank/DDBJ databases">
        <title>Complete genome sequence of Spiroplasma clarkii CN-5 (DSM 19994).</title>
        <authorList>
            <person name="Tsai Y.-M."/>
            <person name="Chang A."/>
            <person name="Lo W.-S."/>
            <person name="Kuo C.-H."/>
        </authorList>
    </citation>
    <scope>NUCLEOTIDE SEQUENCE [LARGE SCALE GENOMIC DNA]</scope>
    <source>
        <strain evidence="2 3">CN-5</strain>
    </source>
</reference>
<proteinExistence type="predicted"/>
<dbReference type="EMBL" id="CP024870">
    <property type="protein sequence ID" value="ATX70945.1"/>
    <property type="molecule type" value="Genomic_DNA"/>
</dbReference>
<dbReference type="KEGG" id="scla:SCLARK_00931"/>
<dbReference type="PROSITE" id="PS51257">
    <property type="entry name" value="PROKAR_LIPOPROTEIN"/>
    <property type="match status" value="1"/>
</dbReference>
<evidence type="ECO:0000313" key="3">
    <source>
        <dbReference type="Proteomes" id="UP000231179"/>
    </source>
</evidence>
<dbReference type="NCBIfam" id="NF038029">
    <property type="entry name" value="LP_plasma"/>
    <property type="match status" value="1"/>
</dbReference>
<feature type="signal peptide" evidence="1">
    <location>
        <begin position="1"/>
        <end position="20"/>
    </location>
</feature>
<evidence type="ECO:0008006" key="4">
    <source>
        <dbReference type="Google" id="ProtNLM"/>
    </source>
</evidence>
<sequence>MKKLLSVISSLSIVSTSASAIVACNSDPLPIAGNDPNSIGDKIPDTETTEDYYKWLGDQNVGDFDPDRAQELVVDSEKKVVINNVNSTLVATKLNEQSWVNAGNLYDSICTNILRNIYGINVINQVGDYTHFNIFFLGLSVEDLISPEQWIENDYGDRVSSGLYRVQATQSSPNITGSFQFELSYHDDQD</sequence>
<keyword evidence="3" id="KW-1185">Reference proteome</keyword>
<accession>A0A1Y0L1G8</accession>
<gene>
    <name evidence="2" type="ORF">SCLAR_v1c06260</name>
</gene>
<keyword evidence="1" id="KW-0732">Signal</keyword>
<dbReference type="InterPro" id="IPR054816">
    <property type="entry name" value="Lipoprotein_mollicutes-type_CS"/>
</dbReference>
<organism evidence="2 3">
    <name type="scientific">Spiroplasma clarkii</name>
    <dbReference type="NCBI Taxonomy" id="2139"/>
    <lineage>
        <taxon>Bacteria</taxon>
        <taxon>Bacillati</taxon>
        <taxon>Mycoplasmatota</taxon>
        <taxon>Mollicutes</taxon>
        <taxon>Entomoplasmatales</taxon>
        <taxon>Spiroplasmataceae</taxon>
        <taxon>Spiroplasma</taxon>
    </lineage>
</organism>
<dbReference type="RefSeq" id="WP_100254494.1">
    <property type="nucleotide sequence ID" value="NZ_CP015819.1"/>
</dbReference>
<evidence type="ECO:0000313" key="2">
    <source>
        <dbReference type="EMBL" id="ATX70945.1"/>
    </source>
</evidence>
<dbReference type="Proteomes" id="UP000231179">
    <property type="component" value="Chromosome"/>
</dbReference>
<feature type="chain" id="PRO_5012349765" description="Lipoprotein" evidence="1">
    <location>
        <begin position="21"/>
        <end position="190"/>
    </location>
</feature>